<dbReference type="InterPro" id="IPR011658">
    <property type="entry name" value="PA14_dom"/>
</dbReference>
<dbReference type="EMBL" id="MDYQ01000116">
    <property type="protein sequence ID" value="PRP81840.1"/>
    <property type="molecule type" value="Genomic_DNA"/>
</dbReference>
<dbReference type="STRING" id="1890364.A0A2P6ND18"/>
<accession>A0A2P6ND18</accession>
<dbReference type="Proteomes" id="UP000241769">
    <property type="component" value="Unassembled WGS sequence"/>
</dbReference>
<dbReference type="Pfam" id="PF00526">
    <property type="entry name" value="Dicty_CTDC"/>
    <property type="match status" value="4"/>
</dbReference>
<gene>
    <name evidence="6" type="ORF">PROFUN_10589</name>
</gene>
<keyword evidence="2" id="KW-0732">Signal</keyword>
<feature type="transmembrane region" description="Helical" evidence="4">
    <location>
        <begin position="686"/>
        <end position="714"/>
    </location>
</feature>
<organism evidence="6 7">
    <name type="scientific">Planoprotostelium fungivorum</name>
    <dbReference type="NCBI Taxonomy" id="1890364"/>
    <lineage>
        <taxon>Eukaryota</taxon>
        <taxon>Amoebozoa</taxon>
        <taxon>Evosea</taxon>
        <taxon>Variosea</taxon>
        <taxon>Cavosteliida</taxon>
        <taxon>Cavosteliaceae</taxon>
        <taxon>Planoprotostelium</taxon>
    </lineage>
</organism>
<proteinExistence type="inferred from homology"/>
<keyword evidence="7" id="KW-1185">Reference proteome</keyword>
<dbReference type="FunCoup" id="A0A2P6ND18">
    <property type="interactions" value="10"/>
</dbReference>
<keyword evidence="3" id="KW-0325">Glycoprotein</keyword>
<protein>
    <submittedName>
        <fullName evidence="6">PA14 domain-containing protein</fullName>
    </submittedName>
</protein>
<dbReference type="AlphaFoldDB" id="A0A2P6ND18"/>
<comment type="similarity">
    <text evidence="1">Belongs to the prespore-cell-inducing factor family.</text>
</comment>
<dbReference type="InterPro" id="IPR001673">
    <property type="entry name" value="S_mold_repeat"/>
</dbReference>
<dbReference type="InterPro" id="IPR011874">
    <property type="entry name" value="Fibro_Slime"/>
</dbReference>
<dbReference type="PANTHER" id="PTHR31137:SF9">
    <property type="entry name" value="PA14 DOMAIN-CONTAINING PROTEIN"/>
    <property type="match status" value="1"/>
</dbReference>
<dbReference type="OrthoDB" id="5946640at2759"/>
<sequence length="751" mass="81232">MTNQAVCLSTLRDAFKSSELACFIDLVGAMNNGGYVETCDSRILLLPAVFFLFGWIQAEQVSLTATFRDVWPCAANAFSSPAPYACGQKTKDGVDCTKNLCSQNFEYRDFGQFEVYSGDSPDPGIVQNALDSDNKPQFNPNYKGRSIIDSKEFPQWFRTTPNFNFPITQNLTFFNCDPKKTSGCDDRLFVKDNKWNPNTGAGYWPLDQQGWGDWWNLPVSKQDHNFGFTMEIATRFVYRGGEIFTFNGDDDLWIFINYKLVIDLGGVHNGLQRTINLDSLGLTVNRSYPFHMFYCERHTPGSGFYASTSVGFTCDKIDRCSICWGDGQSCCTCDDSDVCTIDSCDPNSVDQKCIHTPIDCDDKNQCTRDSCKNGCQHVDTSADCNLSDKCYNYGCSSKSGCFSQKKGGCESDICTKRTCNPSDGSCTEVDACPKNVACQQYVGCSLSQGCQYKPLDCSNPVECGWGYCDKTSGQCNKGVLDINTCKGCNSSTCKPENQCRLAYCDGTGTCQHTDKCVSPSPCLNVTCDMTTGECSTVPACHTDDKVCKPKTCTVVGNSFTCSDAVDPCDDGNACTIDTCTAVDGNATCTNQLQTNPDPCIVDTCVNKTIVQVPFVCSNEDKCLDVQCESGVGCVTKNVTIPDYGNKCIITDCDRDIGIFNTTYPCSPSDRCKCDPTDGCQCQPLSIGAIAGISAGAVAGAVVGGVAGAAVLGLAGKKGFDYFQAGNIASGGVQNNPLYETNVGSHVNPLAE</sequence>
<dbReference type="InParanoid" id="A0A2P6ND18"/>
<comment type="caution">
    <text evidence="6">The sequence shown here is derived from an EMBL/GenBank/DDBJ whole genome shotgun (WGS) entry which is preliminary data.</text>
</comment>
<evidence type="ECO:0000313" key="7">
    <source>
        <dbReference type="Proteomes" id="UP000241769"/>
    </source>
</evidence>
<name>A0A2P6ND18_9EUKA</name>
<reference evidence="6 7" key="1">
    <citation type="journal article" date="2018" name="Genome Biol. Evol.">
        <title>Multiple Roots of Fruiting Body Formation in Amoebozoa.</title>
        <authorList>
            <person name="Hillmann F."/>
            <person name="Forbes G."/>
            <person name="Novohradska S."/>
            <person name="Ferling I."/>
            <person name="Riege K."/>
            <person name="Groth M."/>
            <person name="Westermann M."/>
            <person name="Marz M."/>
            <person name="Spaller T."/>
            <person name="Winckler T."/>
            <person name="Schaap P."/>
            <person name="Glockner G."/>
        </authorList>
    </citation>
    <scope>NUCLEOTIDE SEQUENCE [LARGE SCALE GENOMIC DNA]</scope>
    <source>
        <strain evidence="6 7">Jena</strain>
    </source>
</reference>
<keyword evidence="4" id="KW-0812">Transmembrane</keyword>
<dbReference type="GO" id="GO:0005576">
    <property type="term" value="C:extracellular region"/>
    <property type="evidence" value="ECO:0007669"/>
    <property type="project" value="TreeGrafter"/>
</dbReference>
<dbReference type="PANTHER" id="PTHR31137">
    <property type="entry name" value="PROTEIN PSIB-RELATED-RELATED"/>
    <property type="match status" value="1"/>
</dbReference>
<dbReference type="PROSITE" id="PS51820">
    <property type="entry name" value="PA14"/>
    <property type="match status" value="1"/>
</dbReference>
<dbReference type="NCBIfam" id="TIGR02148">
    <property type="entry name" value="Fibro_Slime"/>
    <property type="match status" value="1"/>
</dbReference>
<evidence type="ECO:0000256" key="1">
    <source>
        <dbReference type="ARBA" id="ARBA00008709"/>
    </source>
</evidence>
<evidence type="ECO:0000256" key="3">
    <source>
        <dbReference type="ARBA" id="ARBA00023180"/>
    </source>
</evidence>
<evidence type="ECO:0000313" key="6">
    <source>
        <dbReference type="EMBL" id="PRP81840.1"/>
    </source>
</evidence>
<keyword evidence="4" id="KW-0472">Membrane</keyword>
<evidence type="ECO:0000259" key="5">
    <source>
        <dbReference type="PROSITE" id="PS51820"/>
    </source>
</evidence>
<keyword evidence="4" id="KW-1133">Transmembrane helix</keyword>
<feature type="domain" description="PA14" evidence="5">
    <location>
        <begin position="185"/>
        <end position="326"/>
    </location>
</feature>
<evidence type="ECO:0000256" key="2">
    <source>
        <dbReference type="ARBA" id="ARBA00022729"/>
    </source>
</evidence>
<evidence type="ECO:0000256" key="4">
    <source>
        <dbReference type="SAM" id="Phobius"/>
    </source>
</evidence>
<dbReference type="InterPro" id="IPR051154">
    <property type="entry name" value="Prespore-cell_inducing_factor"/>
</dbReference>
<dbReference type="Pfam" id="PF07691">
    <property type="entry name" value="PA14"/>
    <property type="match status" value="1"/>
</dbReference>
<dbReference type="InterPro" id="IPR037524">
    <property type="entry name" value="PA14/GLEYA"/>
</dbReference>